<feature type="compositionally biased region" description="Polar residues" evidence="12">
    <location>
        <begin position="271"/>
        <end position="281"/>
    </location>
</feature>
<dbReference type="Pfam" id="PF13692">
    <property type="entry name" value="Glyco_trans_1_4"/>
    <property type="match status" value="1"/>
</dbReference>
<feature type="region of interest" description="Disordered" evidence="12">
    <location>
        <begin position="497"/>
        <end position="533"/>
    </location>
</feature>
<dbReference type="EMBL" id="SOZI01000018">
    <property type="protein sequence ID" value="TNY22884.1"/>
    <property type="molecule type" value="Genomic_DNA"/>
</dbReference>
<evidence type="ECO:0000256" key="5">
    <source>
        <dbReference type="ARBA" id="ARBA00022676"/>
    </source>
</evidence>
<dbReference type="SUPFAM" id="SSF53756">
    <property type="entry name" value="UDP-Glycosyltransferase/glycogen phosphorylase"/>
    <property type="match status" value="2"/>
</dbReference>
<evidence type="ECO:0000256" key="11">
    <source>
        <dbReference type="ARBA" id="ARBA00024899"/>
    </source>
</evidence>
<evidence type="ECO:0000256" key="12">
    <source>
        <dbReference type="SAM" id="MobiDB-lite"/>
    </source>
</evidence>
<keyword evidence="7" id="KW-0812">Transmembrane</keyword>
<feature type="compositionally biased region" description="Pro residues" evidence="12">
    <location>
        <begin position="259"/>
        <end position="268"/>
    </location>
</feature>
<evidence type="ECO:0000256" key="9">
    <source>
        <dbReference type="ARBA" id="ARBA00022989"/>
    </source>
</evidence>
<sequence>MLGLDSFVATLLGGVSLLLVLRRLRSSRPSLTPKSVALVVLGDIGRSPRMLYHATSLASNGYTTHIVAYRGSPPPDALAQDPHVRFTYLAPPAPWVSALPRPLFVLLLPLKVLAGAWALLRALVAIPVAPAFLFVQNPPAIPTLAVVKLVALARGSRVVIDWHNTGYSVLALRLGARHPVVRLAKFLELLFGRTAYAHLCVSDAMKAHLVQDAKLRGRVVTFHDRPPASFRRQTEQEAHELFLRLPALSTLSFPPSVLPRPLAHPPGTDPASRSTLFTTASGHPAAPRPALLVSSTSWTLDEDFGVLVEALELYDRAARALARSRSSSASASPADAEGTDLPRLGALRTDSTGTHRPREVPPLVVLVTGRGARRAAFEQEVERREKARWEWVRCRTGWVERGDYPRLLGSADLGVSLHTSTSGIDLPMKVVDMFGCGLPVVALEFPCIGELVQDGVNGRTFRTAEDLADRLITLLQAHPQPFPSDLDVLRAGIPEATYGGRGGGGGGAERQGQGLGEGEGEGGGARETARWGSWEDSWDRVVRPLLAP</sequence>
<dbReference type="GO" id="GO:0005789">
    <property type="term" value="C:endoplasmic reticulum membrane"/>
    <property type="evidence" value="ECO:0007669"/>
    <property type="project" value="UniProtKB-SubCell"/>
</dbReference>
<dbReference type="EC" id="2.4.1.142" evidence="3"/>
<keyword evidence="9" id="KW-1133">Transmembrane helix</keyword>
<evidence type="ECO:0000256" key="1">
    <source>
        <dbReference type="ARBA" id="ARBA00004389"/>
    </source>
</evidence>
<evidence type="ECO:0000313" key="14">
    <source>
        <dbReference type="Proteomes" id="UP000311382"/>
    </source>
</evidence>
<dbReference type="Gene3D" id="3.40.50.2000">
    <property type="entry name" value="Glycogen Phosphorylase B"/>
    <property type="match status" value="1"/>
</dbReference>
<evidence type="ECO:0000256" key="10">
    <source>
        <dbReference type="ARBA" id="ARBA00023136"/>
    </source>
</evidence>
<feature type="region of interest" description="Disordered" evidence="12">
    <location>
        <begin position="324"/>
        <end position="358"/>
    </location>
</feature>
<evidence type="ECO:0000256" key="8">
    <source>
        <dbReference type="ARBA" id="ARBA00022824"/>
    </source>
</evidence>
<comment type="caution">
    <text evidence="13">The sequence shown here is derived from an EMBL/GenBank/DDBJ whole genome shotgun (WGS) entry which is preliminary data.</text>
</comment>
<keyword evidence="14" id="KW-1185">Reference proteome</keyword>
<dbReference type="PANTHER" id="PTHR13036:SF0">
    <property type="entry name" value="CHITOBIOSYLDIPHOSPHODOLICHOL BETA-MANNOSYLTRANSFERASE"/>
    <property type="match status" value="1"/>
</dbReference>
<dbReference type="STRING" id="5288.A0A5C5G3J3"/>
<keyword evidence="8" id="KW-0256">Endoplasmic reticulum</keyword>
<keyword evidence="6 13" id="KW-0808">Transferase</keyword>
<name>A0A5C5G3J3_9BASI</name>
<gene>
    <name evidence="13" type="ORF">DMC30DRAFT_390825</name>
</gene>
<evidence type="ECO:0000256" key="2">
    <source>
        <dbReference type="ARBA" id="ARBA00004922"/>
    </source>
</evidence>
<keyword evidence="5 13" id="KW-0328">Glycosyltransferase</keyword>
<evidence type="ECO:0000256" key="6">
    <source>
        <dbReference type="ARBA" id="ARBA00022679"/>
    </source>
</evidence>
<proteinExistence type="predicted"/>
<evidence type="ECO:0000313" key="13">
    <source>
        <dbReference type="EMBL" id="TNY22884.1"/>
    </source>
</evidence>
<comment type="subcellular location">
    <subcellularLocation>
        <location evidence="1">Endoplasmic reticulum membrane</location>
        <topology evidence="1">Single-pass membrane protein</topology>
    </subcellularLocation>
</comment>
<dbReference type="GO" id="GO:0004578">
    <property type="term" value="F:chitobiosyldiphosphodolichol beta-mannosyltransferase activity"/>
    <property type="evidence" value="ECO:0007669"/>
    <property type="project" value="UniProtKB-EC"/>
</dbReference>
<evidence type="ECO:0000256" key="4">
    <source>
        <dbReference type="ARBA" id="ARBA00015841"/>
    </source>
</evidence>
<evidence type="ECO:0000256" key="7">
    <source>
        <dbReference type="ARBA" id="ARBA00022692"/>
    </source>
</evidence>
<feature type="compositionally biased region" description="Gly residues" evidence="12">
    <location>
        <begin position="499"/>
        <end position="525"/>
    </location>
</feature>
<reference evidence="13 14" key="1">
    <citation type="submission" date="2019-03" db="EMBL/GenBank/DDBJ databases">
        <title>Rhodosporidium diobovatum UCD-FST 08-225 genome sequencing, assembly, and annotation.</title>
        <authorList>
            <person name="Fakankun I.U."/>
            <person name="Fristensky B."/>
            <person name="Levin D.B."/>
        </authorList>
    </citation>
    <scope>NUCLEOTIDE SEQUENCE [LARGE SCALE GENOMIC DNA]</scope>
    <source>
        <strain evidence="13 14">UCD-FST 08-225</strain>
    </source>
</reference>
<dbReference type="AlphaFoldDB" id="A0A5C5G3J3"/>
<feature type="region of interest" description="Disordered" evidence="12">
    <location>
        <begin position="259"/>
        <end position="288"/>
    </location>
</feature>
<organism evidence="13 14">
    <name type="scientific">Rhodotorula diobovata</name>
    <dbReference type="NCBI Taxonomy" id="5288"/>
    <lineage>
        <taxon>Eukaryota</taxon>
        <taxon>Fungi</taxon>
        <taxon>Dikarya</taxon>
        <taxon>Basidiomycota</taxon>
        <taxon>Pucciniomycotina</taxon>
        <taxon>Microbotryomycetes</taxon>
        <taxon>Sporidiobolales</taxon>
        <taxon>Sporidiobolaceae</taxon>
        <taxon>Rhodotorula</taxon>
    </lineage>
</organism>
<evidence type="ECO:0000256" key="3">
    <source>
        <dbReference type="ARBA" id="ARBA00012611"/>
    </source>
</evidence>
<dbReference type="OrthoDB" id="614844at2759"/>
<comment type="function">
    <text evidence="11">Participates in the formation of the lipid-linked precursor oligosaccharide for N-glycosylation. Involved in assembling the dolichol-pyrophosphate-GlcNAc(2)-Man(5) intermediate on the cytoplasmic surface of the ER.</text>
</comment>
<comment type="pathway">
    <text evidence="2">Protein modification; protein glycosylation.</text>
</comment>
<dbReference type="PANTHER" id="PTHR13036">
    <property type="entry name" value="BETA1,4 MANNOSYLTRANSFERASE"/>
    <property type="match status" value="1"/>
</dbReference>
<accession>A0A5C5G3J3</accession>
<keyword evidence="10" id="KW-0472">Membrane</keyword>
<dbReference type="InterPro" id="IPR026051">
    <property type="entry name" value="ALG1-like"/>
</dbReference>
<dbReference type="Proteomes" id="UP000311382">
    <property type="component" value="Unassembled WGS sequence"/>
</dbReference>
<protein>
    <recommendedName>
        <fullName evidence="4">Chitobiosyldiphosphodolichol beta-mannosyltransferase</fullName>
        <ecNumber evidence="3">2.4.1.142</ecNumber>
    </recommendedName>
</protein>